<reference evidence="2 3" key="1">
    <citation type="journal article" date="2024" name="J Genomics">
        <title>Draft genome sequencing and assembly of Favolaschia claudopus CIRM-BRFM 2984 isolated from oak limbs.</title>
        <authorList>
            <person name="Navarro D."/>
            <person name="Drula E."/>
            <person name="Chaduli D."/>
            <person name="Cazenave R."/>
            <person name="Ahrendt S."/>
            <person name="Wang J."/>
            <person name="Lipzen A."/>
            <person name="Daum C."/>
            <person name="Barry K."/>
            <person name="Grigoriev I.V."/>
            <person name="Favel A."/>
            <person name="Rosso M.N."/>
            <person name="Martin F."/>
        </authorList>
    </citation>
    <scope>NUCLEOTIDE SEQUENCE [LARGE SCALE GENOMIC DNA]</scope>
    <source>
        <strain evidence="2 3">CIRM-BRFM 2984</strain>
    </source>
</reference>
<feature type="region of interest" description="Disordered" evidence="1">
    <location>
        <begin position="127"/>
        <end position="146"/>
    </location>
</feature>
<gene>
    <name evidence="2" type="ORF">R3P38DRAFT_3334134</name>
</gene>
<protein>
    <recommendedName>
        <fullName evidence="4">Endonuclease/exonuclease/phosphatase domain-containing protein</fullName>
    </recommendedName>
</protein>
<dbReference type="Proteomes" id="UP001362999">
    <property type="component" value="Unassembled WGS sequence"/>
</dbReference>
<comment type="caution">
    <text evidence="2">The sequence shown here is derived from an EMBL/GenBank/DDBJ whole genome shotgun (WGS) entry which is preliminary data.</text>
</comment>
<evidence type="ECO:0000256" key="1">
    <source>
        <dbReference type="SAM" id="MobiDB-lite"/>
    </source>
</evidence>
<name>A0AAV9ZEV0_9AGAR</name>
<proteinExistence type="predicted"/>
<evidence type="ECO:0000313" key="2">
    <source>
        <dbReference type="EMBL" id="KAK6980810.1"/>
    </source>
</evidence>
<accession>A0AAV9ZEV0</accession>
<organism evidence="2 3">
    <name type="scientific">Favolaschia claudopus</name>
    <dbReference type="NCBI Taxonomy" id="2862362"/>
    <lineage>
        <taxon>Eukaryota</taxon>
        <taxon>Fungi</taxon>
        <taxon>Dikarya</taxon>
        <taxon>Basidiomycota</taxon>
        <taxon>Agaricomycotina</taxon>
        <taxon>Agaricomycetes</taxon>
        <taxon>Agaricomycetidae</taxon>
        <taxon>Agaricales</taxon>
        <taxon>Marasmiineae</taxon>
        <taxon>Mycenaceae</taxon>
        <taxon>Favolaschia</taxon>
    </lineage>
</organism>
<dbReference type="AlphaFoldDB" id="A0AAV9ZEV0"/>
<evidence type="ECO:0000313" key="3">
    <source>
        <dbReference type="Proteomes" id="UP001362999"/>
    </source>
</evidence>
<evidence type="ECO:0008006" key="4">
    <source>
        <dbReference type="Google" id="ProtNLM"/>
    </source>
</evidence>
<sequence length="284" mass="32098">MTWSTIDLVFLSDDLSSAVTRCAATDMYGSDHKSIELILDLHLVCNDFVPRPMYRATDWEGYAEHLKGRLEEAAAAWTLHTTESIDGAVTELTGHIQKTLERHTPMSKPSHYAKRWWSPELTELRPEHKHASRKASARNATDTDRADAVAKQRRYFAVIRRQKRRHWREWLEDADMHSVWLANKVVSAPANGGVAETAEEKWLETFFPTPPPADTSDIPNTKPMPLEDVNEAEVEKIIDDLSPFKAPGISSIPNVAIQKAKRVLAPIIVRLANACFRSGYHPNL</sequence>
<feature type="compositionally biased region" description="Basic residues" evidence="1">
    <location>
        <begin position="127"/>
        <end position="136"/>
    </location>
</feature>
<keyword evidence="3" id="KW-1185">Reference proteome</keyword>
<dbReference type="EMBL" id="JAWWNJ010000156">
    <property type="protein sequence ID" value="KAK6980810.1"/>
    <property type="molecule type" value="Genomic_DNA"/>
</dbReference>